<keyword evidence="1" id="KW-0472">Membrane</keyword>
<accession>A0A0G0W6D3</accession>
<evidence type="ECO:0000313" key="3">
    <source>
        <dbReference type="Proteomes" id="UP000034452"/>
    </source>
</evidence>
<name>A0A0G0W6D3_9BACT</name>
<keyword evidence="1" id="KW-1133">Transmembrane helix</keyword>
<dbReference type="Proteomes" id="UP000034452">
    <property type="component" value="Unassembled WGS sequence"/>
</dbReference>
<proteinExistence type="predicted"/>
<organism evidence="2 3">
    <name type="scientific">Candidatus Nomurabacteria bacterium GW2011_GWB1_40_7</name>
    <dbReference type="NCBI Taxonomy" id="1618744"/>
    <lineage>
        <taxon>Bacteria</taxon>
        <taxon>Candidatus Nomuraibacteriota</taxon>
    </lineage>
</organism>
<evidence type="ECO:0000313" key="2">
    <source>
        <dbReference type="EMBL" id="KKR70817.1"/>
    </source>
</evidence>
<feature type="transmembrane region" description="Helical" evidence="1">
    <location>
        <begin position="41"/>
        <end position="62"/>
    </location>
</feature>
<dbReference type="EMBL" id="LBZL01000001">
    <property type="protein sequence ID" value="KKR70817.1"/>
    <property type="molecule type" value="Genomic_DNA"/>
</dbReference>
<dbReference type="AlphaFoldDB" id="A0A0G0W6D3"/>
<keyword evidence="1" id="KW-0812">Transmembrane</keyword>
<evidence type="ECO:0000256" key="1">
    <source>
        <dbReference type="SAM" id="Phobius"/>
    </source>
</evidence>
<sequence>MSKLLLKDMIKIKDIRKDPRPRKIEKRVSKETAYDKKRSGYMLWFVAIISVAFFFFAVSFLFSKAEITVNPKTKDVVLNDNLSANKDSNGDLSFDLVVIGGEENKTIKAAGEKDVVIKATGTTVIYNAFGASAQTLAIDTRLEGSNGKIYKTQAKTVVPGMDKKGVPGSVEVKIYASVAGADYNSSPLDFKIIGFKGTPKYAKFYGRSKGEITGGFTGKVPVVSDEDKASALADLKTALSAKLSQKATNQIPNGFILFEDAIFIKIDDSNVSLTDNKDNNATLTLKGALYGFLFNEGKLTKKIAKDNIEEYDESEVYIPNIRDLTFILADKENVSFGGAQTINFNLSGPAKIVWKLDEEKFTADLLERSKKDFNQILSQYPNIDSANLSLTPMWKMSIPDKLEDIKVIVNYPK</sequence>
<reference evidence="2 3" key="1">
    <citation type="journal article" date="2015" name="Nature">
        <title>rRNA introns, odd ribosomes, and small enigmatic genomes across a large radiation of phyla.</title>
        <authorList>
            <person name="Brown C.T."/>
            <person name="Hug L.A."/>
            <person name="Thomas B.C."/>
            <person name="Sharon I."/>
            <person name="Castelle C.J."/>
            <person name="Singh A."/>
            <person name="Wilkins M.J."/>
            <person name="Williams K.H."/>
            <person name="Banfield J.F."/>
        </authorList>
    </citation>
    <scope>NUCLEOTIDE SEQUENCE [LARGE SCALE GENOMIC DNA]</scope>
</reference>
<protein>
    <recommendedName>
        <fullName evidence="4">Baseplate protein J-like domain-containing protein</fullName>
    </recommendedName>
</protein>
<gene>
    <name evidence="2" type="ORF">UU13_C0001G0045</name>
</gene>
<evidence type="ECO:0008006" key="4">
    <source>
        <dbReference type="Google" id="ProtNLM"/>
    </source>
</evidence>
<comment type="caution">
    <text evidence="2">The sequence shown here is derived from an EMBL/GenBank/DDBJ whole genome shotgun (WGS) entry which is preliminary data.</text>
</comment>